<keyword evidence="1" id="KW-0175">Coiled coil</keyword>
<feature type="non-terminal residue" evidence="4">
    <location>
        <position position="1"/>
    </location>
</feature>
<dbReference type="InterPro" id="IPR017025">
    <property type="entry name" value="Cancer-assoc_antigen_RCAS1"/>
</dbReference>
<comment type="caution">
    <text evidence="4">The sequence shown here is derived from an EMBL/GenBank/DDBJ whole genome shotgun (WGS) entry which is preliminary data.</text>
</comment>
<dbReference type="AlphaFoldDB" id="A0A0P7UR38"/>
<protein>
    <submittedName>
        <fullName evidence="4">Receptor-binding cancer antigen expressed on SiSo cells-like</fullName>
    </submittedName>
</protein>
<feature type="signal peptide" evidence="3">
    <location>
        <begin position="1"/>
        <end position="22"/>
    </location>
</feature>
<feature type="compositionally biased region" description="Low complexity" evidence="2">
    <location>
        <begin position="362"/>
        <end position="383"/>
    </location>
</feature>
<dbReference type="GO" id="GO:0030141">
    <property type="term" value="C:secretory granule"/>
    <property type="evidence" value="ECO:0007669"/>
    <property type="project" value="TreeGrafter"/>
</dbReference>
<gene>
    <name evidence="4" type="ORF">Z043_103716</name>
</gene>
<sequence length="390" mass="42860">FRLFKICTCLASLLSFFRRLICRSGRLRKLSGDQITLPTTVDFSSVPKQPEIEQWSSWDDDTPTSIKIEGGNGTLTPQANEVPEEEPDYFKDMAPTILKTQKIVLKKREPLSFSVTDGKTGFSSRLAVTQDMPFIQPSEETSAWEDESDAAWEAEEVLRQQKLAERERRALEQQRRKMEKEAQRLVKKEQKIAPPHICDKGSQLNKFQCHKSTEVQLSERHPPCTELRAEPLRVRPQGDVAKGVQAHDAAASDQSADVVHGRRGCGLPCSPAIKPGVCSSNTRPDSCLAKSPTGMLQIKSGLRSSREPISGVTVLSGSPSEHGASAGSEHKPESIDFSGVGGTAVTGSLAVRASWASTRWHSSSIQSSRIRSSCAFSSSISSSLKERERL</sequence>
<evidence type="ECO:0000313" key="5">
    <source>
        <dbReference type="Proteomes" id="UP000034805"/>
    </source>
</evidence>
<dbReference type="Proteomes" id="UP000034805">
    <property type="component" value="Unassembled WGS sequence"/>
</dbReference>
<evidence type="ECO:0000313" key="4">
    <source>
        <dbReference type="EMBL" id="KPP76916.1"/>
    </source>
</evidence>
<name>A0A0P7UR38_SCLFO</name>
<organism evidence="4 5">
    <name type="scientific">Scleropages formosus</name>
    <name type="common">Asian bonytongue</name>
    <name type="synonym">Osteoglossum formosum</name>
    <dbReference type="NCBI Taxonomy" id="113540"/>
    <lineage>
        <taxon>Eukaryota</taxon>
        <taxon>Metazoa</taxon>
        <taxon>Chordata</taxon>
        <taxon>Craniata</taxon>
        <taxon>Vertebrata</taxon>
        <taxon>Euteleostomi</taxon>
        <taxon>Actinopterygii</taxon>
        <taxon>Neopterygii</taxon>
        <taxon>Teleostei</taxon>
        <taxon>Osteoglossocephala</taxon>
        <taxon>Osteoglossomorpha</taxon>
        <taxon>Osteoglossiformes</taxon>
        <taxon>Osteoglossidae</taxon>
        <taxon>Scleropages</taxon>
    </lineage>
</organism>
<evidence type="ECO:0000256" key="2">
    <source>
        <dbReference type="SAM" id="MobiDB-lite"/>
    </source>
</evidence>
<feature type="chain" id="PRO_5006143388" evidence="3">
    <location>
        <begin position="23"/>
        <end position="390"/>
    </location>
</feature>
<evidence type="ECO:0000256" key="3">
    <source>
        <dbReference type="SAM" id="SignalP"/>
    </source>
</evidence>
<keyword evidence="4" id="KW-0675">Receptor</keyword>
<feature type="region of interest" description="Disordered" evidence="2">
    <location>
        <begin position="356"/>
        <end position="390"/>
    </location>
</feature>
<feature type="region of interest" description="Disordered" evidence="2">
    <location>
        <begin position="315"/>
        <end position="335"/>
    </location>
</feature>
<evidence type="ECO:0000256" key="1">
    <source>
        <dbReference type="SAM" id="Coils"/>
    </source>
</evidence>
<keyword evidence="3" id="KW-0732">Signal</keyword>
<dbReference type="EMBL" id="JARO02000949">
    <property type="protein sequence ID" value="KPP76916.1"/>
    <property type="molecule type" value="Genomic_DNA"/>
</dbReference>
<dbReference type="PANTHER" id="PTHR15208">
    <property type="entry name" value="RECEPTOR-BINDING CANCER ANTIGEN EXPRESSED ON SISO CELLS CANCER ASSOCIATED SURFACE ANTIGEN RCAS1 ESTROGEN RECEPTOR-BINDING FRAGMENT- ASSOCIATED GENE 9 PROTEIN"/>
    <property type="match status" value="1"/>
</dbReference>
<proteinExistence type="predicted"/>
<feature type="coiled-coil region" evidence="1">
    <location>
        <begin position="154"/>
        <end position="191"/>
    </location>
</feature>
<dbReference type="PANTHER" id="PTHR15208:SF2">
    <property type="entry name" value="RECEPTOR-BINDING CANCER ANTIGEN EXPRESSED ON SISO CELLS"/>
    <property type="match status" value="1"/>
</dbReference>
<dbReference type="STRING" id="113540.ENSSFOP00015015362"/>
<reference evidence="4 5" key="1">
    <citation type="submission" date="2015-08" db="EMBL/GenBank/DDBJ databases">
        <title>The genome of the Asian arowana (Scleropages formosus).</title>
        <authorList>
            <person name="Tan M.H."/>
            <person name="Gan H.M."/>
            <person name="Croft L.J."/>
            <person name="Austin C.M."/>
        </authorList>
    </citation>
    <scope>NUCLEOTIDE SEQUENCE [LARGE SCALE GENOMIC DNA]</scope>
    <source>
        <strain evidence="4">Aro1</strain>
    </source>
</reference>
<accession>A0A0P7UR38</accession>